<dbReference type="EMBL" id="JACXAE010000110">
    <property type="protein sequence ID" value="MBD2777422.1"/>
    <property type="molecule type" value="Genomic_DNA"/>
</dbReference>
<keyword evidence="3" id="KW-1185">Reference proteome</keyword>
<name>A0A8J7BZD8_9CYAN</name>
<dbReference type="PANTHER" id="PTHR36440:SF1">
    <property type="entry name" value="PUTATIVE (AFU_ORTHOLOGUE AFUA_8G07350)-RELATED"/>
    <property type="match status" value="1"/>
</dbReference>
<dbReference type="InterPro" id="IPR053146">
    <property type="entry name" value="QDO-like"/>
</dbReference>
<evidence type="ECO:0000313" key="2">
    <source>
        <dbReference type="EMBL" id="MBD2777422.1"/>
    </source>
</evidence>
<organism evidence="2 3">
    <name type="scientific">Iningainema tapete BLCC-T55</name>
    <dbReference type="NCBI Taxonomy" id="2748662"/>
    <lineage>
        <taxon>Bacteria</taxon>
        <taxon>Bacillati</taxon>
        <taxon>Cyanobacteriota</taxon>
        <taxon>Cyanophyceae</taxon>
        <taxon>Nostocales</taxon>
        <taxon>Scytonemataceae</taxon>
        <taxon>Iningainema tapete</taxon>
    </lineage>
</organism>
<gene>
    <name evidence="2" type="ORF">ICL16_36585</name>
</gene>
<evidence type="ECO:0000259" key="1">
    <source>
        <dbReference type="Pfam" id="PF07883"/>
    </source>
</evidence>
<dbReference type="InterPro" id="IPR011051">
    <property type="entry name" value="RmlC_Cupin_sf"/>
</dbReference>
<dbReference type="AlphaFoldDB" id="A0A8J7BZD8"/>
<feature type="domain" description="Cupin type-2" evidence="1">
    <location>
        <begin position="43"/>
        <end position="111"/>
    </location>
</feature>
<dbReference type="RefSeq" id="WP_190836490.1">
    <property type="nucleotide sequence ID" value="NZ_CAWPPI010000110.1"/>
</dbReference>
<dbReference type="InterPro" id="IPR014710">
    <property type="entry name" value="RmlC-like_jellyroll"/>
</dbReference>
<dbReference type="Pfam" id="PF07883">
    <property type="entry name" value="Cupin_2"/>
    <property type="match status" value="1"/>
</dbReference>
<proteinExistence type="predicted"/>
<accession>A0A8J7BZD8</accession>
<comment type="caution">
    <text evidence="2">The sequence shown here is derived from an EMBL/GenBank/DDBJ whole genome shotgun (WGS) entry which is preliminary data.</text>
</comment>
<sequence length="166" mass="18079">MNISQDGLVVRPEKGAKYSVVGDLVTFKAVGEDTGGKYALFEIVFEPQISTPPHIHSREDESFYILEGEMEFQLDEQTVVATPGTFIHSPKGQRHSFKNTSTTAQTKMLCWAIPSGIEHYFAEVGTRVEDACTSAPPINPAAIEIVVTTAPKYGIQIIPPAANSVK</sequence>
<reference evidence="2" key="1">
    <citation type="submission" date="2020-09" db="EMBL/GenBank/DDBJ databases">
        <title>Iningainema tapete sp. nov. (Scytonemataceae, Cyanobacteria) from greenhouses in central Florida (USA) produces two types of nodularin with biosynthetic potential for microcystin-LR and anabaenopeptins.</title>
        <authorList>
            <person name="Berthold D.E."/>
            <person name="Lefler F.W."/>
            <person name="Huang I.-S."/>
            <person name="Abdulla H."/>
            <person name="Zimba P.V."/>
            <person name="Laughinghouse H.D. IV."/>
        </authorList>
    </citation>
    <scope>NUCLEOTIDE SEQUENCE</scope>
    <source>
        <strain evidence="2">BLCCT55</strain>
    </source>
</reference>
<dbReference type="Gene3D" id="2.60.120.10">
    <property type="entry name" value="Jelly Rolls"/>
    <property type="match status" value="1"/>
</dbReference>
<dbReference type="Proteomes" id="UP000629098">
    <property type="component" value="Unassembled WGS sequence"/>
</dbReference>
<evidence type="ECO:0000313" key="3">
    <source>
        <dbReference type="Proteomes" id="UP000629098"/>
    </source>
</evidence>
<dbReference type="SUPFAM" id="SSF51182">
    <property type="entry name" value="RmlC-like cupins"/>
    <property type="match status" value="1"/>
</dbReference>
<dbReference type="InterPro" id="IPR013096">
    <property type="entry name" value="Cupin_2"/>
</dbReference>
<dbReference type="PANTHER" id="PTHR36440">
    <property type="entry name" value="PUTATIVE (AFU_ORTHOLOGUE AFUA_8G07350)-RELATED"/>
    <property type="match status" value="1"/>
</dbReference>
<protein>
    <submittedName>
        <fullName evidence="2">Cupin domain-containing protein</fullName>
    </submittedName>
</protein>